<dbReference type="PANTHER" id="PTHR31001">
    <property type="entry name" value="UNCHARACTERIZED TRANSCRIPTIONAL REGULATORY PROTEIN"/>
    <property type="match status" value="1"/>
</dbReference>
<feature type="domain" description="Xylanolytic transcriptional activator regulatory" evidence="4">
    <location>
        <begin position="283"/>
        <end position="357"/>
    </location>
</feature>
<dbReference type="Proteomes" id="UP001174694">
    <property type="component" value="Unassembled WGS sequence"/>
</dbReference>
<keyword evidence="2" id="KW-0539">Nucleus</keyword>
<feature type="compositionally biased region" description="Gly residues" evidence="3">
    <location>
        <begin position="748"/>
        <end position="758"/>
    </location>
</feature>
<comment type="caution">
    <text evidence="5">The sequence shown here is derived from an EMBL/GenBank/DDBJ whole genome shotgun (WGS) entry which is preliminary data.</text>
</comment>
<feature type="region of interest" description="Disordered" evidence="3">
    <location>
        <begin position="38"/>
        <end position="73"/>
    </location>
</feature>
<keyword evidence="6" id="KW-1185">Reference proteome</keyword>
<evidence type="ECO:0000256" key="3">
    <source>
        <dbReference type="SAM" id="MobiDB-lite"/>
    </source>
</evidence>
<dbReference type="PANTHER" id="PTHR31001:SF49">
    <property type="entry name" value="ZN(II)2CYS6 TRANSCRIPTION FACTOR (EUROFUNG)"/>
    <property type="match status" value="1"/>
</dbReference>
<dbReference type="AlphaFoldDB" id="A0AA38RUM5"/>
<feature type="compositionally biased region" description="Low complexity" evidence="3">
    <location>
        <begin position="759"/>
        <end position="779"/>
    </location>
</feature>
<evidence type="ECO:0000256" key="1">
    <source>
        <dbReference type="ARBA" id="ARBA00004123"/>
    </source>
</evidence>
<dbReference type="InterPro" id="IPR007219">
    <property type="entry name" value="XnlR_reg_dom"/>
</dbReference>
<accession>A0AA38RUM5</accession>
<feature type="compositionally biased region" description="Basic and acidic residues" evidence="3">
    <location>
        <begin position="51"/>
        <end position="64"/>
    </location>
</feature>
<reference evidence="5" key="1">
    <citation type="submission" date="2022-07" db="EMBL/GenBank/DDBJ databases">
        <title>Fungi with potential for degradation of polypropylene.</title>
        <authorList>
            <person name="Gostincar C."/>
        </authorList>
    </citation>
    <scope>NUCLEOTIDE SEQUENCE</scope>
    <source>
        <strain evidence="5">EXF-13308</strain>
    </source>
</reference>
<dbReference type="CDD" id="cd12148">
    <property type="entry name" value="fungal_TF_MHR"/>
    <property type="match status" value="1"/>
</dbReference>
<dbReference type="GO" id="GO:0005634">
    <property type="term" value="C:nucleus"/>
    <property type="evidence" value="ECO:0007669"/>
    <property type="project" value="UniProtKB-SubCell"/>
</dbReference>
<dbReference type="SMART" id="SM00906">
    <property type="entry name" value="Fungal_trans"/>
    <property type="match status" value="1"/>
</dbReference>
<dbReference type="EMBL" id="JANBVO010000001">
    <property type="protein sequence ID" value="KAJ9157609.1"/>
    <property type="molecule type" value="Genomic_DNA"/>
</dbReference>
<dbReference type="GO" id="GO:0006351">
    <property type="term" value="P:DNA-templated transcription"/>
    <property type="evidence" value="ECO:0007669"/>
    <property type="project" value="InterPro"/>
</dbReference>
<feature type="compositionally biased region" description="Low complexity" evidence="3">
    <location>
        <begin position="601"/>
        <end position="612"/>
    </location>
</feature>
<feature type="region of interest" description="Disordered" evidence="3">
    <location>
        <begin position="734"/>
        <end position="779"/>
    </location>
</feature>
<proteinExistence type="predicted"/>
<evidence type="ECO:0000256" key="2">
    <source>
        <dbReference type="ARBA" id="ARBA00023242"/>
    </source>
</evidence>
<gene>
    <name evidence="5" type="ORF">NKR23_g146</name>
</gene>
<protein>
    <submittedName>
        <fullName evidence="5">Fungal specific transcription factor domain-containing protein</fullName>
    </submittedName>
</protein>
<feature type="region of interest" description="Disordered" evidence="3">
    <location>
        <begin position="598"/>
        <end position="625"/>
    </location>
</feature>
<name>A0AA38RUM5_9PEZI</name>
<dbReference type="Pfam" id="PF04082">
    <property type="entry name" value="Fungal_trans"/>
    <property type="match status" value="1"/>
</dbReference>
<dbReference type="InterPro" id="IPR050613">
    <property type="entry name" value="Sec_Metabolite_Reg"/>
</dbReference>
<evidence type="ECO:0000313" key="6">
    <source>
        <dbReference type="Proteomes" id="UP001174694"/>
    </source>
</evidence>
<comment type="subcellular location">
    <subcellularLocation>
        <location evidence="1">Nucleus</location>
    </subcellularLocation>
</comment>
<feature type="compositionally biased region" description="Polar residues" evidence="3">
    <location>
        <begin position="41"/>
        <end position="50"/>
    </location>
</feature>
<evidence type="ECO:0000259" key="4">
    <source>
        <dbReference type="SMART" id="SM00906"/>
    </source>
</evidence>
<dbReference type="GO" id="GO:0003677">
    <property type="term" value="F:DNA binding"/>
    <property type="evidence" value="ECO:0007669"/>
    <property type="project" value="InterPro"/>
</dbReference>
<organism evidence="5 6">
    <name type="scientific">Pleurostoma richardsiae</name>
    <dbReference type="NCBI Taxonomy" id="41990"/>
    <lineage>
        <taxon>Eukaryota</taxon>
        <taxon>Fungi</taxon>
        <taxon>Dikarya</taxon>
        <taxon>Ascomycota</taxon>
        <taxon>Pezizomycotina</taxon>
        <taxon>Sordariomycetes</taxon>
        <taxon>Sordariomycetidae</taxon>
        <taxon>Calosphaeriales</taxon>
        <taxon>Pleurostomataceae</taxon>
        <taxon>Pleurostoma</taxon>
    </lineage>
</organism>
<dbReference type="GO" id="GO:0008270">
    <property type="term" value="F:zinc ion binding"/>
    <property type="evidence" value="ECO:0007669"/>
    <property type="project" value="InterPro"/>
</dbReference>
<evidence type="ECO:0000313" key="5">
    <source>
        <dbReference type="EMBL" id="KAJ9157609.1"/>
    </source>
</evidence>
<sequence length="779" mass="86167">MQNRIDRLEGLVLSLMHGGANIDPSSAAAAAAAAAAATAGPVTSSTTDSGSARHDRDDDGAMRDDADEDSDVDDGLATSLGVLKVDTDRGKSMYIGQEHWHTILADISEVKNYFVNHKKDLERSYEKVLLSKPATARDGPTFLLGATPASEVELRAELPPKSSIIALCGRYFNSMDNAVNIIHAPTFHQQLRAHWQDPSKTPIMWLGLLYSVLCLAMLSYHKVGDEPPEWRGRSLELAAEYRLRTVQCLITADYTKPVEYTVETMVLYLFGEFSSRWDADFGLWLIVSLITRIAFRMGYHRDAKWFPSLTPFQAEMRRRTWALVRMSDVVFSHQVSLPNMIYDHDCDTQLPNNIFDEEFGPDTKVLPPSRPSTEPTPISYMISKVKLCLELGNILQATNRVGKPTHYDEILRFDSRLREIKEELPPHLRMQPLEGSHDPLTLIIARFNVDILYQKIMCLLHRKYLSRARQNPRYAHSRRSAIEASLETLRHLVTLHRESQPNGRLRSVKWYVSSIATKEFLLPAMLVVLDLHFDNMAERSGQRQDSQAAFFWTPEQRMEMVSILETARDIWEELADTSMDAVKAYNVVKIMLEKIKDPNASQDSSPPDSIQPKTDLFSSMDSAEMQPEHSAAMTLGMLSGGMTPNTVAAFNSVQSPGGTSYPPIDLGSLPVPEATGTGMTPDYQLDGMGMGNPTSPFSSMFSTMGTGGTDFTQNFDWEAFQNYTESANWGADQSFGFFSGDATQQGGPPAGSGGGSGSGSASASGTGFSFSTPSMPGST</sequence>